<organism evidence="2 3">
    <name type="scientific">Chiloscyllium punctatum</name>
    <name type="common">Brownbanded bambooshark</name>
    <name type="synonym">Hemiscyllium punctatum</name>
    <dbReference type="NCBI Taxonomy" id="137246"/>
    <lineage>
        <taxon>Eukaryota</taxon>
        <taxon>Metazoa</taxon>
        <taxon>Chordata</taxon>
        <taxon>Craniata</taxon>
        <taxon>Vertebrata</taxon>
        <taxon>Chondrichthyes</taxon>
        <taxon>Elasmobranchii</taxon>
        <taxon>Galeomorphii</taxon>
        <taxon>Galeoidea</taxon>
        <taxon>Orectolobiformes</taxon>
        <taxon>Hemiscylliidae</taxon>
        <taxon>Chiloscyllium</taxon>
    </lineage>
</organism>
<evidence type="ECO:0000313" key="2">
    <source>
        <dbReference type="EMBL" id="GCC25759.1"/>
    </source>
</evidence>
<feature type="region of interest" description="Disordered" evidence="1">
    <location>
        <begin position="173"/>
        <end position="215"/>
    </location>
</feature>
<evidence type="ECO:0000313" key="3">
    <source>
        <dbReference type="Proteomes" id="UP000287033"/>
    </source>
</evidence>
<comment type="caution">
    <text evidence="2">The sequence shown here is derived from an EMBL/GenBank/DDBJ whole genome shotgun (WGS) entry which is preliminary data.</text>
</comment>
<proteinExistence type="predicted"/>
<reference evidence="2 3" key="1">
    <citation type="journal article" date="2018" name="Nat. Ecol. Evol.">
        <title>Shark genomes provide insights into elasmobranch evolution and the origin of vertebrates.</title>
        <authorList>
            <person name="Hara Y"/>
            <person name="Yamaguchi K"/>
            <person name="Onimaru K"/>
            <person name="Kadota M"/>
            <person name="Koyanagi M"/>
            <person name="Keeley SD"/>
            <person name="Tatsumi K"/>
            <person name="Tanaka K"/>
            <person name="Motone F"/>
            <person name="Kageyama Y"/>
            <person name="Nozu R"/>
            <person name="Adachi N"/>
            <person name="Nishimura O"/>
            <person name="Nakagawa R"/>
            <person name="Tanegashima C"/>
            <person name="Kiyatake I"/>
            <person name="Matsumoto R"/>
            <person name="Murakumo K"/>
            <person name="Nishida K"/>
            <person name="Terakita A"/>
            <person name="Kuratani S"/>
            <person name="Sato K"/>
            <person name="Hyodo S Kuraku.S."/>
        </authorList>
    </citation>
    <scope>NUCLEOTIDE SEQUENCE [LARGE SCALE GENOMIC DNA]</scope>
</reference>
<keyword evidence="3" id="KW-1185">Reference proteome</keyword>
<gene>
    <name evidence="2" type="ORF">chiPu_0004170</name>
</gene>
<feature type="region of interest" description="Disordered" evidence="1">
    <location>
        <begin position="106"/>
        <end position="143"/>
    </location>
</feature>
<accession>A0A401S5U9</accession>
<dbReference type="Proteomes" id="UP000287033">
    <property type="component" value="Unassembled WGS sequence"/>
</dbReference>
<dbReference type="EMBL" id="BEZZ01000097">
    <property type="protein sequence ID" value="GCC25759.1"/>
    <property type="molecule type" value="Genomic_DNA"/>
</dbReference>
<name>A0A401S5U9_CHIPU</name>
<protein>
    <submittedName>
        <fullName evidence="2">Uncharacterized protein</fullName>
    </submittedName>
</protein>
<evidence type="ECO:0000256" key="1">
    <source>
        <dbReference type="SAM" id="MobiDB-lite"/>
    </source>
</evidence>
<dbReference type="AlphaFoldDB" id="A0A401S5U9"/>
<feature type="compositionally biased region" description="Polar residues" evidence="1">
    <location>
        <begin position="173"/>
        <end position="185"/>
    </location>
</feature>
<sequence length="215" mass="22129">MSSSLECCDPIPVPAPQTSLSKVITVTTAGSVLTDGGGKRDRPLDPVLSSGTGGHSLWCMTEMPRLTNTSCLNTCSDLRVISSSGYSRTLTVRLNGRGRAVIPSRTAPHPFPCETQSLIPPPPHLSPGAELSETAASPPGFCGGAQHSGLGGLAGLAAGEALGHLEQGSSRALCQHQTQGHGNLSQQAARGKQQRRAPPAPTSTASTTCRHDGYS</sequence>